<feature type="domain" description="Lyase catalytic" evidence="7">
    <location>
        <begin position="250"/>
        <end position="585"/>
    </location>
</feature>
<dbReference type="EMBL" id="QMFB01000038">
    <property type="protein sequence ID" value="RAV11252.1"/>
    <property type="molecule type" value="Genomic_DNA"/>
</dbReference>
<gene>
    <name evidence="8" type="ORF">DQG23_36610</name>
</gene>
<dbReference type="Gene3D" id="2.60.120.430">
    <property type="entry name" value="Galactose-binding lectin"/>
    <property type="match status" value="1"/>
</dbReference>
<feature type="domain" description="Lyase N-terminal" evidence="6">
    <location>
        <begin position="49"/>
        <end position="208"/>
    </location>
</feature>
<feature type="region of interest" description="Disordered" evidence="3">
    <location>
        <begin position="1019"/>
        <end position="1081"/>
    </location>
</feature>
<proteinExistence type="inferred from homology"/>
<dbReference type="PANTHER" id="PTHR37322:SF3">
    <property type="entry name" value="CHONDROITIN SULFATE ABC EXOLYASE"/>
    <property type="match status" value="1"/>
</dbReference>
<evidence type="ECO:0000313" key="9">
    <source>
        <dbReference type="Proteomes" id="UP000250369"/>
    </source>
</evidence>
<dbReference type="InterPro" id="IPR015176">
    <property type="entry name" value="Lyase_N"/>
</dbReference>
<dbReference type="InterPro" id="IPR014718">
    <property type="entry name" value="GH-type_carb-bd"/>
</dbReference>
<dbReference type="GO" id="GO:0016837">
    <property type="term" value="F:carbon-oxygen lyase activity, acting on polysaccharides"/>
    <property type="evidence" value="ECO:0007669"/>
    <property type="project" value="UniProtKB-ARBA"/>
</dbReference>
<evidence type="ECO:0000259" key="5">
    <source>
        <dbReference type="Pfam" id="PF02884"/>
    </source>
</evidence>
<dbReference type="InterPro" id="IPR039174">
    <property type="entry name" value="Chondroitin_ABC_lyase"/>
</dbReference>
<accession>A0A329LVS5</accession>
<evidence type="ECO:0000259" key="7">
    <source>
        <dbReference type="Pfam" id="PF09093"/>
    </source>
</evidence>
<keyword evidence="9" id="KW-1185">Reference proteome</keyword>
<evidence type="ECO:0000256" key="2">
    <source>
        <dbReference type="ARBA" id="ARBA00023239"/>
    </source>
</evidence>
<dbReference type="Gene3D" id="2.60.220.10">
    <property type="entry name" value="Polysaccharide lyase family 8-like, C-terminal"/>
    <property type="match status" value="1"/>
</dbReference>
<evidence type="ECO:0000256" key="3">
    <source>
        <dbReference type="SAM" id="MobiDB-lite"/>
    </source>
</evidence>
<evidence type="ECO:0000259" key="6">
    <source>
        <dbReference type="Pfam" id="PF09092"/>
    </source>
</evidence>
<feature type="domain" description="Polysaccharide lyase family 8 central" evidence="4">
    <location>
        <begin position="620"/>
        <end position="881"/>
    </location>
</feature>
<dbReference type="InterPro" id="IPR015177">
    <property type="entry name" value="Lyase_catalyt"/>
</dbReference>
<reference evidence="8 9" key="1">
    <citation type="journal article" date="2009" name="Int. J. Syst. Evol. Microbiol.">
        <title>Paenibacillus contaminans sp. nov., isolated from a contaminated laboratory plate.</title>
        <authorList>
            <person name="Chou J.H."/>
            <person name="Lee J.H."/>
            <person name="Lin M.C."/>
            <person name="Chang P.S."/>
            <person name="Arun A.B."/>
            <person name="Young C.C."/>
            <person name="Chen W.M."/>
        </authorList>
    </citation>
    <scope>NUCLEOTIDE SEQUENCE [LARGE SCALE GENOMIC DNA]</scope>
    <source>
        <strain evidence="8 9">CKOBP-6</strain>
    </source>
</reference>
<comment type="caution">
    <text evidence="8">The sequence shown here is derived from an EMBL/GenBank/DDBJ whole genome shotgun (WGS) entry which is preliminary data.</text>
</comment>
<dbReference type="SUPFAM" id="SSF49785">
    <property type="entry name" value="Galactose-binding domain-like"/>
    <property type="match status" value="1"/>
</dbReference>
<dbReference type="GO" id="GO:0005576">
    <property type="term" value="C:extracellular region"/>
    <property type="evidence" value="ECO:0007669"/>
    <property type="project" value="InterPro"/>
</dbReference>
<dbReference type="GO" id="GO:0006027">
    <property type="term" value="P:glycosaminoglycan catabolic process"/>
    <property type="evidence" value="ECO:0007669"/>
    <property type="project" value="InterPro"/>
</dbReference>
<dbReference type="SUPFAM" id="SSF74650">
    <property type="entry name" value="Galactose mutarotase-like"/>
    <property type="match status" value="1"/>
</dbReference>
<dbReference type="InterPro" id="IPR004103">
    <property type="entry name" value="Lyase_8_C"/>
</dbReference>
<dbReference type="GO" id="GO:0005975">
    <property type="term" value="P:carbohydrate metabolic process"/>
    <property type="evidence" value="ECO:0007669"/>
    <property type="project" value="InterPro"/>
</dbReference>
<dbReference type="InterPro" id="IPR008979">
    <property type="entry name" value="Galactose-bd-like_sf"/>
</dbReference>
<dbReference type="Gene3D" id="1.50.10.100">
    <property type="entry name" value="Chondroitin AC/alginate lyase"/>
    <property type="match status" value="1"/>
</dbReference>
<dbReference type="Pfam" id="PF02278">
    <property type="entry name" value="Lyase_8"/>
    <property type="match status" value="1"/>
</dbReference>
<name>A0A329LVS5_9BACL</name>
<evidence type="ECO:0000259" key="4">
    <source>
        <dbReference type="Pfam" id="PF02278"/>
    </source>
</evidence>
<keyword evidence="2" id="KW-0456">Lyase</keyword>
<dbReference type="InterPro" id="IPR011071">
    <property type="entry name" value="Lyase_8-like_C"/>
</dbReference>
<dbReference type="InterPro" id="IPR003159">
    <property type="entry name" value="Lyase_8_central_dom"/>
</dbReference>
<dbReference type="Proteomes" id="UP000250369">
    <property type="component" value="Unassembled WGS sequence"/>
</dbReference>
<organism evidence="8 9">
    <name type="scientific">Paenibacillus contaminans</name>
    <dbReference type="NCBI Taxonomy" id="450362"/>
    <lineage>
        <taxon>Bacteria</taxon>
        <taxon>Bacillati</taxon>
        <taxon>Bacillota</taxon>
        <taxon>Bacilli</taxon>
        <taxon>Bacillales</taxon>
        <taxon>Paenibacillaceae</taxon>
        <taxon>Paenibacillus</taxon>
    </lineage>
</organism>
<dbReference type="Pfam" id="PF09092">
    <property type="entry name" value="Lyase_N"/>
    <property type="match status" value="1"/>
</dbReference>
<dbReference type="GO" id="GO:0042597">
    <property type="term" value="C:periplasmic space"/>
    <property type="evidence" value="ECO:0007669"/>
    <property type="project" value="TreeGrafter"/>
</dbReference>
<feature type="domain" description="Polysaccharide lyase family 8 C-terminal" evidence="5">
    <location>
        <begin position="902"/>
        <end position="963"/>
    </location>
</feature>
<dbReference type="SUPFAM" id="SSF48230">
    <property type="entry name" value="Chondroitin AC/alginate lyase"/>
    <property type="match status" value="1"/>
</dbReference>
<dbReference type="Gene3D" id="2.70.98.10">
    <property type="match status" value="1"/>
</dbReference>
<evidence type="ECO:0000313" key="8">
    <source>
        <dbReference type="EMBL" id="RAV11252.1"/>
    </source>
</evidence>
<dbReference type="InterPro" id="IPR008929">
    <property type="entry name" value="Chondroitin_lyas"/>
</dbReference>
<dbReference type="GO" id="GO:0030246">
    <property type="term" value="F:carbohydrate binding"/>
    <property type="evidence" value="ECO:0007669"/>
    <property type="project" value="InterPro"/>
</dbReference>
<evidence type="ECO:0000256" key="1">
    <source>
        <dbReference type="ARBA" id="ARBA00006699"/>
    </source>
</evidence>
<dbReference type="AlphaFoldDB" id="A0A329LVS5"/>
<comment type="similarity">
    <text evidence="1">Belongs to the polysaccharide lyase 8 family.</text>
</comment>
<dbReference type="PANTHER" id="PTHR37322">
    <property type="match status" value="1"/>
</dbReference>
<dbReference type="Pfam" id="PF09093">
    <property type="entry name" value="Lyase_catalyt"/>
    <property type="match status" value="1"/>
</dbReference>
<sequence>MHSESGIADGMLTGKTIWTANQPPNRPQIKHVTCSFCQNTHEGAYIMTIYSFESGISENITCDAGSVLSISEKHFKDGAASLQWDFAEEAFLSVKEAIGYRPFREGAKSQARDSFAVWIYNKEPRRGKLVFEFGRGAEVDCRLEFALDFRGWRTVWAAYERDMEGNPHPEMDTLTIRMPKEAGSGTLFIDQLMLNTPIDPRFHTRDFQAAAVNIGADQSANAHWLALYAFEQLEPYVGMSDTVPPEEAEAHARMNEKFEAQYYAEKPVTQADIEQLRERYAGYGIVREEDSIKGRPVALPFFDHFPGEQKERLKSLTGSVQLSELCEFLLEAALSFCSSVQAEHRAELQAMVVDVLDHLDDQGWTYGSAQGTVHHFGYNYREFYPAAFLMRDMLREAGRLERTQRTMRWYSGAGRIHTPLAEIEGNIDIFNTTLHGMLASILIMDESPQKVRELHALREWLGQSLLPAPGLRAAYKIDGSAYHHVNHYPAYAVGGFQGVAPVMYVLSGTPYRVGQRAHETIRKALLAMRLYSNKREWLLSLAARHPTGKWALDPEPFAYIALSGTPDGAKALDEEVAAAYMRLLEPGERTESDAARRFQEAGITPEADPNGHWTMNYAALVIHRRGCWLAAMRGHSRYLWANETYVSANLYGRYISHGHLQIMSQGDPVNNEDSGYRQEGWDWNRWPGTTAMRKPIGELRSDVRNVDTFSGFEEMLLSDETYAGGLHLEGRNGMFAMKLHEHPKYEGSHRARKSAFFFEDMIVCLGTDIENANEAYPVDTTLFQAHMPIYGDPIWVNGPEAVRTFPYFQKMQLDNPAWIMDNKGNGYYVAAGQTLSLSKTTQHSKHQATGADTAGDFAAAWLEHGHAPRNGSYEYAVLVGTDAERAEAFCKRMQSPETAGYKVLRQDRTAHAVRDEGSRTTGYALFEADARIDTGHIAAVDTPSMVLIREADDGRLIVSAVDPDLRLYEGVEPDQYDEDGVQKEVSVYSRKWVHAESIPATMRLTLYGGWALAEGADGGGLHAGSDEEGAGGEGLQAGSDVEGTGGEGQHAGSDTEGAGKESLQAGADVEGPGGGERRGEGADWHVRIIESNGSHTVIELYCRDAMPREFVLVKASRTS</sequence>
<dbReference type="Pfam" id="PF02884">
    <property type="entry name" value="Lyase_8_C"/>
    <property type="match status" value="1"/>
</dbReference>
<dbReference type="SUPFAM" id="SSF49863">
    <property type="entry name" value="Hyaluronate lyase-like, C-terminal domain"/>
    <property type="match status" value="1"/>
</dbReference>
<evidence type="ECO:0008006" key="10">
    <source>
        <dbReference type="Google" id="ProtNLM"/>
    </source>
</evidence>
<protein>
    <recommendedName>
        <fullName evidence="10">Chondroitin sulfate ABC lyase</fullName>
    </recommendedName>
</protein>
<dbReference type="InterPro" id="IPR011013">
    <property type="entry name" value="Gal_mutarotase_sf_dom"/>
</dbReference>